<keyword evidence="3 5" id="KW-0012">Acyltransferase</keyword>
<dbReference type="SMR" id="A0A7M7H5K0"/>
<dbReference type="FunCoup" id="A0A7M7H5K0">
    <property type="interactions" value="813"/>
</dbReference>
<dbReference type="Pfam" id="PF00755">
    <property type="entry name" value="Carn_acyltransf"/>
    <property type="match status" value="1"/>
</dbReference>
<dbReference type="GeneID" id="100118112"/>
<evidence type="ECO:0000313" key="9">
    <source>
        <dbReference type="Proteomes" id="UP000002358"/>
    </source>
</evidence>
<protein>
    <recommendedName>
        <fullName evidence="7">Choline/carnitine acyltransferase domain-containing protein</fullName>
    </recommendedName>
</protein>
<dbReference type="GO" id="GO:0019254">
    <property type="term" value="P:carnitine metabolic process, CoA-linked"/>
    <property type="evidence" value="ECO:0007669"/>
    <property type="project" value="TreeGrafter"/>
</dbReference>
<evidence type="ECO:0000256" key="5">
    <source>
        <dbReference type="RuleBase" id="RU003801"/>
    </source>
</evidence>
<dbReference type="Gene3D" id="3.30.559.70">
    <property type="entry name" value="Choline/Carnitine o-acyltransferase, domain 2"/>
    <property type="match status" value="1"/>
</dbReference>
<keyword evidence="9" id="KW-1185">Reference proteome</keyword>
<dbReference type="GO" id="GO:0005777">
    <property type="term" value="C:peroxisome"/>
    <property type="evidence" value="ECO:0007669"/>
    <property type="project" value="TreeGrafter"/>
</dbReference>
<evidence type="ECO:0000256" key="3">
    <source>
        <dbReference type="ARBA" id="ARBA00023315"/>
    </source>
</evidence>
<dbReference type="EnsemblMetazoa" id="XM_008209801">
    <property type="protein sequence ID" value="XP_008208023"/>
    <property type="gene ID" value="LOC100118112"/>
</dbReference>
<sequence length="734" mass="83205">MDDGCREDCEEEGNTNELLAREGKRERERERERITHTETGDSRYSLCDISVHSHKRAQPQHLVLRAGYSRVYVKAHVELIKLLACTLDRSQELTINTRGENDSGSSLIHREGRNMQRLLTSLSSINKPLVYGGIKNVFNQQMASITSLQLNKHPLPKQPVPDLEKTAKLYLQTLQPLLSDKEYQNTEKVVQDFIKEGSIGRELYRKLQEKYEKTDNWMSDWWLRAAYLGYRDPVIVYSSPGTVGPSEKFNSKEDFYRCAAHLIGAVCNYNDLVKSCNMKQEMVRDAPLDMQPYAMILGTHRQPNKGIDQLLHIDDSKHIIIISNNNFFKLQLSDNINEEQLIATIKDIAERSRTPGKPVGILTGNHRDIWADDHLRLKILGSNSKILNDIETALFALCLDKELPKELFKNKNVESVYALESLTGCNSSLNAANRWHDKTVQYILSYDGFIGMQYEHSPCEGLPISVLHDHVLNYVKNKKSEKIKIPTNFPKAELLQFQLDASLENAIEKATFAVDKLSQDIDMECFMFDEFGANDIKKCKLSPDSFIQIAMQITFYKLHQKPPAHYESAALRRFKNARTECIRSTSNESVHFAKLMANGNVSVNAKKEAMIAAINAHKAYASKAVMGEGVDRLFFGLKMIAVDEKIKIPEFFSDVGYTKSTSFTLTSSQVAYKTASFMCYGPVVHNGYGCCYNPRPNDILFGCSSFSGCTETSTKSFANTLKESLHNMKKLAEV</sequence>
<dbReference type="Gene3D" id="3.30.559.10">
    <property type="entry name" value="Chloramphenicol acetyltransferase-like domain"/>
    <property type="match status" value="1"/>
</dbReference>
<evidence type="ECO:0000313" key="8">
    <source>
        <dbReference type="EnsemblMetazoa" id="XP_008208023"/>
    </source>
</evidence>
<dbReference type="InParanoid" id="A0A7M7H5K0"/>
<evidence type="ECO:0000256" key="2">
    <source>
        <dbReference type="ARBA" id="ARBA00022679"/>
    </source>
</evidence>
<dbReference type="PANTHER" id="PTHR22589">
    <property type="entry name" value="CARNITINE O-ACYLTRANSFERASE"/>
    <property type="match status" value="1"/>
</dbReference>
<organism evidence="8 9">
    <name type="scientific">Nasonia vitripennis</name>
    <name type="common">Parasitic wasp</name>
    <dbReference type="NCBI Taxonomy" id="7425"/>
    <lineage>
        <taxon>Eukaryota</taxon>
        <taxon>Metazoa</taxon>
        <taxon>Ecdysozoa</taxon>
        <taxon>Arthropoda</taxon>
        <taxon>Hexapoda</taxon>
        <taxon>Insecta</taxon>
        <taxon>Pterygota</taxon>
        <taxon>Neoptera</taxon>
        <taxon>Endopterygota</taxon>
        <taxon>Hymenoptera</taxon>
        <taxon>Apocrita</taxon>
        <taxon>Proctotrupomorpha</taxon>
        <taxon>Chalcidoidea</taxon>
        <taxon>Pteromalidae</taxon>
        <taxon>Pteromalinae</taxon>
        <taxon>Nasonia</taxon>
    </lineage>
</organism>
<dbReference type="OrthoDB" id="240216at2759"/>
<evidence type="ECO:0000256" key="1">
    <source>
        <dbReference type="ARBA" id="ARBA00005232"/>
    </source>
</evidence>
<feature type="region of interest" description="Disordered" evidence="6">
    <location>
        <begin position="1"/>
        <end position="37"/>
    </location>
</feature>
<feature type="compositionally biased region" description="Basic and acidic residues" evidence="6">
    <location>
        <begin position="19"/>
        <end position="37"/>
    </location>
</feature>
<dbReference type="InterPro" id="IPR000542">
    <property type="entry name" value="Carn_acyl_trans"/>
</dbReference>
<dbReference type="PROSITE" id="PS00440">
    <property type="entry name" value="ACYLTRANSF_C_2"/>
    <property type="match status" value="1"/>
</dbReference>
<evidence type="ECO:0000259" key="7">
    <source>
        <dbReference type="Pfam" id="PF00755"/>
    </source>
</evidence>
<dbReference type="Proteomes" id="UP000002358">
    <property type="component" value="Chromosome 2"/>
</dbReference>
<keyword evidence="2 5" id="KW-0808">Transferase</keyword>
<dbReference type="AlphaFoldDB" id="A0A7M7H5K0"/>
<dbReference type="InterPro" id="IPR042231">
    <property type="entry name" value="Cho/carn_acyl_trans_2"/>
</dbReference>
<dbReference type="PANTHER" id="PTHR22589:SF103">
    <property type="entry name" value="CARNITINE O-ACETYL-TRANSFERASE, ISOFORM A-RELATED"/>
    <property type="match status" value="1"/>
</dbReference>
<proteinExistence type="inferred from homology"/>
<dbReference type="SUPFAM" id="SSF52777">
    <property type="entry name" value="CoA-dependent acyltransferases"/>
    <property type="match status" value="2"/>
</dbReference>
<name>A0A7M7H5K0_NASVI</name>
<dbReference type="RefSeq" id="XP_008208023.3">
    <property type="nucleotide sequence ID" value="XM_008209801.4"/>
</dbReference>
<accession>A0A7M7H5K0</accession>
<evidence type="ECO:0000256" key="6">
    <source>
        <dbReference type="SAM" id="MobiDB-lite"/>
    </source>
</evidence>
<comment type="similarity">
    <text evidence="1 5">Belongs to the carnitine/choline acetyltransferase family.</text>
</comment>
<dbReference type="InterPro" id="IPR039551">
    <property type="entry name" value="Cho/carn_acyl_trans"/>
</dbReference>
<dbReference type="GO" id="GO:0004092">
    <property type="term" value="F:carnitine O-acetyltransferase activity"/>
    <property type="evidence" value="ECO:0007669"/>
    <property type="project" value="TreeGrafter"/>
</dbReference>
<dbReference type="KEGG" id="nvi:100118112"/>
<feature type="domain" description="Choline/carnitine acyltransferase" evidence="7">
    <location>
        <begin position="159"/>
        <end position="723"/>
    </location>
</feature>
<reference evidence="8" key="1">
    <citation type="submission" date="2021-01" db="UniProtKB">
        <authorList>
            <consortium name="EnsemblMetazoa"/>
        </authorList>
    </citation>
    <scope>IDENTIFICATION</scope>
</reference>
<evidence type="ECO:0000256" key="4">
    <source>
        <dbReference type="PIRSR" id="PIRSR600542-1"/>
    </source>
</evidence>
<dbReference type="InterPro" id="IPR023213">
    <property type="entry name" value="CAT-like_dom_sf"/>
</dbReference>
<feature type="active site" description="Proton acceptor" evidence="4">
    <location>
        <position position="456"/>
    </location>
</feature>